<dbReference type="SUPFAM" id="SSF53335">
    <property type="entry name" value="S-adenosyl-L-methionine-dependent methyltransferases"/>
    <property type="match status" value="1"/>
</dbReference>
<comment type="function">
    <text evidence="6">Specifically methylates the adenine in position 37 of tRNA(1)(Val) (anticodon cmo5UAC).</text>
</comment>
<sequence length="238" mass="27129">MGNTYFQFKQFRIDQDKCGMKVCQDSCILGAYTVVSSPKKILDIGTGTGLLSLMLAQRYKNSFIDAVEINKDAFFQAEGNFANSPWSDKIGLFKSSIQDFALDKKEQYDLIVSNPPFFQNHLRSNDASKNVAIHNDSLSFGDLAMSVHKLLSVGGSLFVMYPEDQSFMFEKEMVSRNLYPQNRLIIKDKATKPILRIITNYSRINTVDTKTENLIIKQPDGTYTKEFADLLKDYYLIF</sequence>
<name>A0ABT8KIQ8_9BACT</name>
<dbReference type="PANTHER" id="PTHR47739">
    <property type="entry name" value="TRNA1(VAL) (ADENINE(37)-N6)-METHYLTRANSFERASE"/>
    <property type="match status" value="1"/>
</dbReference>
<keyword evidence="2 6" id="KW-0489">Methyltransferase</keyword>
<evidence type="ECO:0000256" key="5">
    <source>
        <dbReference type="ARBA" id="ARBA00022694"/>
    </source>
</evidence>
<comment type="subcellular location">
    <subcellularLocation>
        <location evidence="6">Cytoplasm</location>
    </subcellularLocation>
</comment>
<evidence type="ECO:0000256" key="4">
    <source>
        <dbReference type="ARBA" id="ARBA00022691"/>
    </source>
</evidence>
<evidence type="ECO:0000313" key="9">
    <source>
        <dbReference type="Proteomes" id="UP001172082"/>
    </source>
</evidence>
<feature type="domain" description="Methyltransferase small" evidence="7">
    <location>
        <begin position="38"/>
        <end position="127"/>
    </location>
</feature>
<keyword evidence="9" id="KW-1185">Reference proteome</keyword>
<dbReference type="InterPro" id="IPR022882">
    <property type="entry name" value="tRNA_adenine-N6_MeTrfase"/>
</dbReference>
<keyword evidence="3 6" id="KW-0808">Transferase</keyword>
<dbReference type="Gene3D" id="3.40.50.150">
    <property type="entry name" value="Vaccinia Virus protein VP39"/>
    <property type="match status" value="1"/>
</dbReference>
<dbReference type="Proteomes" id="UP001172082">
    <property type="component" value="Unassembled WGS sequence"/>
</dbReference>
<dbReference type="Pfam" id="PF05175">
    <property type="entry name" value="MTS"/>
    <property type="match status" value="1"/>
</dbReference>
<dbReference type="GO" id="GO:0032259">
    <property type="term" value="P:methylation"/>
    <property type="evidence" value="ECO:0007669"/>
    <property type="project" value="UniProtKB-KW"/>
</dbReference>
<dbReference type="InterPro" id="IPR029063">
    <property type="entry name" value="SAM-dependent_MTases_sf"/>
</dbReference>
<proteinExistence type="inferred from homology"/>
<comment type="similarity">
    <text evidence="6">Belongs to the methyltransferase superfamily. tRNA (adenine-N(6)-)-methyltransferase family.</text>
</comment>
<dbReference type="HAMAP" id="MF_01872">
    <property type="entry name" value="tRNA_methyltr_YfiC"/>
    <property type="match status" value="1"/>
</dbReference>
<dbReference type="CDD" id="cd02440">
    <property type="entry name" value="AdoMet_MTases"/>
    <property type="match status" value="1"/>
</dbReference>
<dbReference type="InterPro" id="IPR007848">
    <property type="entry name" value="Small_mtfrase_dom"/>
</dbReference>
<accession>A0ABT8KIQ8</accession>
<keyword evidence="5 6" id="KW-0819">tRNA processing</keyword>
<reference evidence="8" key="1">
    <citation type="submission" date="2023-06" db="EMBL/GenBank/DDBJ databases">
        <title>Genomic of Parafulvivirga corallium.</title>
        <authorList>
            <person name="Wang G."/>
        </authorList>
    </citation>
    <scope>NUCLEOTIDE SEQUENCE</scope>
    <source>
        <strain evidence="8">BMA10</strain>
    </source>
</reference>
<evidence type="ECO:0000256" key="6">
    <source>
        <dbReference type="HAMAP-Rule" id="MF_01872"/>
    </source>
</evidence>
<dbReference type="EC" id="2.1.1.223" evidence="6"/>
<evidence type="ECO:0000256" key="3">
    <source>
        <dbReference type="ARBA" id="ARBA00022679"/>
    </source>
</evidence>
<organism evidence="8 9">
    <name type="scientific">Splendidivirga corallicola</name>
    <dbReference type="NCBI Taxonomy" id="3051826"/>
    <lineage>
        <taxon>Bacteria</taxon>
        <taxon>Pseudomonadati</taxon>
        <taxon>Bacteroidota</taxon>
        <taxon>Cytophagia</taxon>
        <taxon>Cytophagales</taxon>
        <taxon>Splendidivirgaceae</taxon>
        <taxon>Splendidivirga</taxon>
    </lineage>
</organism>
<dbReference type="GO" id="GO:0008168">
    <property type="term" value="F:methyltransferase activity"/>
    <property type="evidence" value="ECO:0007669"/>
    <property type="project" value="UniProtKB-KW"/>
</dbReference>
<dbReference type="EMBL" id="JAUJEA010000001">
    <property type="protein sequence ID" value="MDN5200606.1"/>
    <property type="molecule type" value="Genomic_DNA"/>
</dbReference>
<protein>
    <recommendedName>
        <fullName evidence="6">tRNA1(Val) (adenine(37)-N6)-methyltransferase</fullName>
        <ecNumber evidence="6">2.1.1.223</ecNumber>
    </recommendedName>
    <alternativeName>
        <fullName evidence="6">tRNA m6A37 methyltransferase</fullName>
    </alternativeName>
</protein>
<comment type="catalytic activity">
    <reaction evidence="6">
        <text>adenosine(37) in tRNA1(Val) + S-adenosyl-L-methionine = N(6)-methyladenosine(37) in tRNA1(Val) + S-adenosyl-L-homocysteine + H(+)</text>
        <dbReference type="Rhea" id="RHEA:43160"/>
        <dbReference type="Rhea" id="RHEA-COMP:10369"/>
        <dbReference type="Rhea" id="RHEA-COMP:10370"/>
        <dbReference type="ChEBI" id="CHEBI:15378"/>
        <dbReference type="ChEBI" id="CHEBI:57856"/>
        <dbReference type="ChEBI" id="CHEBI:59789"/>
        <dbReference type="ChEBI" id="CHEBI:74411"/>
        <dbReference type="ChEBI" id="CHEBI:74449"/>
        <dbReference type="EC" id="2.1.1.223"/>
    </reaction>
</comment>
<dbReference type="InterPro" id="IPR002052">
    <property type="entry name" value="DNA_methylase_N6_adenine_CS"/>
</dbReference>
<comment type="caution">
    <text evidence="8">The sequence shown here is derived from an EMBL/GenBank/DDBJ whole genome shotgun (WGS) entry which is preliminary data.</text>
</comment>
<keyword evidence="4 6" id="KW-0949">S-adenosyl-L-methionine</keyword>
<evidence type="ECO:0000313" key="8">
    <source>
        <dbReference type="EMBL" id="MDN5200606.1"/>
    </source>
</evidence>
<dbReference type="RefSeq" id="WP_346750628.1">
    <property type="nucleotide sequence ID" value="NZ_JAUJEA010000001.1"/>
</dbReference>
<evidence type="ECO:0000259" key="7">
    <source>
        <dbReference type="Pfam" id="PF05175"/>
    </source>
</evidence>
<dbReference type="InterPro" id="IPR050210">
    <property type="entry name" value="tRNA_Adenine-N(6)_MTase"/>
</dbReference>
<evidence type="ECO:0000256" key="2">
    <source>
        <dbReference type="ARBA" id="ARBA00022603"/>
    </source>
</evidence>
<gene>
    <name evidence="8" type="ORF">QQ008_04515</name>
</gene>
<dbReference type="PANTHER" id="PTHR47739:SF1">
    <property type="entry name" value="TRNA1(VAL) (ADENINE(37)-N6)-METHYLTRANSFERASE"/>
    <property type="match status" value="1"/>
</dbReference>
<evidence type="ECO:0000256" key="1">
    <source>
        <dbReference type="ARBA" id="ARBA00022490"/>
    </source>
</evidence>
<dbReference type="PROSITE" id="PS00092">
    <property type="entry name" value="N6_MTASE"/>
    <property type="match status" value="1"/>
</dbReference>
<keyword evidence="1 6" id="KW-0963">Cytoplasm</keyword>